<keyword evidence="9" id="KW-0573">Peptidoglycan synthesis</keyword>
<evidence type="ECO:0000259" key="15">
    <source>
        <dbReference type="SMART" id="SM00936"/>
    </source>
</evidence>
<feature type="active site" description="Proton acceptor" evidence="12">
    <location>
        <position position="67"/>
    </location>
</feature>
<evidence type="ECO:0000256" key="4">
    <source>
        <dbReference type="ARBA" id="ARBA00022645"/>
    </source>
</evidence>
<sequence>MTRVIIKLLQILMKQFIFSLFLLATISPAWSQQPELAVAAKSFILIDFHSSQTLASSNPHERLDPASLTKLMTAYVVFSALQQERIKIDQVVPVSNRSWRMVGSRMFIEPNKQVTVDELIHGVIVQSGNDACVALAELIAGSEDLFVHMMNEEAKRLGMHNTHFTNSTGLTHSDHYSTAHDLALLAAAIIRDFPERYPLYSLREYTYNGITQQNRNRLLWTDPNVDGMKTGWTEAAGYCLVTSAKRDQRRLISVVMGTASPNARSIESQRLLNYGFQFFDTAHPYKKDQPVANVQIWKGAQNKLKVGFDRDIYFSLPKGKVEGLKARMEYRQPLIAPIDRGREVGMVKFILDGQEIATYPLVALETVDTASFLGRSWDNLKMLFN</sequence>
<dbReference type="HOGENOM" id="CLU_027070_8_1_4"/>
<dbReference type="SUPFAM" id="SSF56601">
    <property type="entry name" value="beta-lactamase/transpeptidase-like"/>
    <property type="match status" value="1"/>
</dbReference>
<feature type="binding site" evidence="13">
    <location>
        <position position="229"/>
    </location>
    <ligand>
        <name>substrate</name>
    </ligand>
</feature>
<dbReference type="STRING" id="228410.NE1485"/>
<dbReference type="SMART" id="SM00936">
    <property type="entry name" value="PBP5_C"/>
    <property type="match status" value="1"/>
</dbReference>
<evidence type="ECO:0000256" key="1">
    <source>
        <dbReference type="ARBA" id="ARBA00004752"/>
    </source>
</evidence>
<evidence type="ECO:0000256" key="8">
    <source>
        <dbReference type="ARBA" id="ARBA00022960"/>
    </source>
</evidence>
<evidence type="ECO:0000256" key="11">
    <source>
        <dbReference type="ARBA" id="ARBA00034000"/>
    </source>
</evidence>
<keyword evidence="6" id="KW-0732">Signal</keyword>
<dbReference type="Gene3D" id="2.60.410.10">
    <property type="entry name" value="D-Ala-D-Ala carboxypeptidase, C-terminal domain"/>
    <property type="match status" value="1"/>
</dbReference>
<dbReference type="Pfam" id="PF07943">
    <property type="entry name" value="PBP5_C"/>
    <property type="match status" value="1"/>
</dbReference>
<dbReference type="PANTHER" id="PTHR21581">
    <property type="entry name" value="D-ALANYL-D-ALANINE CARBOXYPEPTIDASE"/>
    <property type="match status" value="1"/>
</dbReference>
<keyword evidence="10" id="KW-0961">Cell wall biogenesis/degradation</keyword>
<dbReference type="InterPro" id="IPR018044">
    <property type="entry name" value="Peptidase_S11"/>
</dbReference>
<dbReference type="InterPro" id="IPR012907">
    <property type="entry name" value="Peptidase_S11_C"/>
</dbReference>
<evidence type="ECO:0000256" key="9">
    <source>
        <dbReference type="ARBA" id="ARBA00022984"/>
    </source>
</evidence>
<evidence type="ECO:0000256" key="7">
    <source>
        <dbReference type="ARBA" id="ARBA00022801"/>
    </source>
</evidence>
<keyword evidence="17" id="KW-1185">Reference proteome</keyword>
<comment type="catalytic activity">
    <reaction evidence="11">
        <text>Preferential cleavage: (Ac)2-L-Lys-D-Ala-|-D-Ala. Also transpeptidation of peptidyl-alanyl moieties that are N-acyl substituents of D-alanine.</text>
        <dbReference type="EC" id="3.4.16.4"/>
    </reaction>
</comment>
<dbReference type="UniPathway" id="UPA00219"/>
<dbReference type="PRINTS" id="PR00725">
    <property type="entry name" value="DADACBPTASE1"/>
</dbReference>
<keyword evidence="7 16" id="KW-0378">Hydrolase</keyword>
<feature type="active site" evidence="12">
    <location>
        <position position="127"/>
    </location>
</feature>
<dbReference type="AlphaFoldDB" id="Q82UJ9"/>
<gene>
    <name evidence="16" type="primary">dac</name>
    <name evidence="16" type="ordered locus">NE1485</name>
</gene>
<dbReference type="EMBL" id="AL954747">
    <property type="protein sequence ID" value="CAD85396.1"/>
    <property type="molecule type" value="Genomic_DNA"/>
</dbReference>
<evidence type="ECO:0000313" key="17">
    <source>
        <dbReference type="Proteomes" id="UP000001416"/>
    </source>
</evidence>
<dbReference type="GO" id="GO:0008360">
    <property type="term" value="P:regulation of cell shape"/>
    <property type="evidence" value="ECO:0007669"/>
    <property type="project" value="UniProtKB-KW"/>
</dbReference>
<dbReference type="Gene3D" id="3.40.710.10">
    <property type="entry name" value="DD-peptidase/beta-lactamase superfamily"/>
    <property type="match status" value="1"/>
</dbReference>
<organism evidence="16 17">
    <name type="scientific">Nitrosomonas europaea (strain ATCC 19718 / CIP 103999 / KCTC 2705 / NBRC 14298)</name>
    <dbReference type="NCBI Taxonomy" id="228410"/>
    <lineage>
        <taxon>Bacteria</taxon>
        <taxon>Pseudomonadati</taxon>
        <taxon>Pseudomonadota</taxon>
        <taxon>Betaproteobacteria</taxon>
        <taxon>Nitrosomonadales</taxon>
        <taxon>Nitrosomonadaceae</taxon>
        <taxon>Nitrosomonas</taxon>
    </lineage>
</organism>
<dbReference type="InterPro" id="IPR001967">
    <property type="entry name" value="Peptidase_S11_N"/>
</dbReference>
<comment type="pathway">
    <text evidence="1">Cell wall biogenesis; peptidoglycan biosynthesis.</text>
</comment>
<dbReference type="KEGG" id="neu:NE1485"/>
<dbReference type="InterPro" id="IPR012338">
    <property type="entry name" value="Beta-lactam/transpept-like"/>
</dbReference>
<feature type="domain" description="Peptidase S11 D-Ala-D-Ala carboxypeptidase A C-terminal" evidence="15">
    <location>
        <begin position="279"/>
        <end position="369"/>
    </location>
</feature>
<dbReference type="eggNOG" id="COG1686">
    <property type="taxonomic scope" value="Bacteria"/>
</dbReference>
<evidence type="ECO:0000256" key="6">
    <source>
        <dbReference type="ARBA" id="ARBA00022729"/>
    </source>
</evidence>
<evidence type="ECO:0000256" key="2">
    <source>
        <dbReference type="ARBA" id="ARBA00007164"/>
    </source>
</evidence>
<evidence type="ECO:0000256" key="3">
    <source>
        <dbReference type="ARBA" id="ARBA00012448"/>
    </source>
</evidence>
<accession>Q82UJ9</accession>
<evidence type="ECO:0000313" key="16">
    <source>
        <dbReference type="EMBL" id="CAD85396.1"/>
    </source>
</evidence>
<dbReference type="Pfam" id="PF00768">
    <property type="entry name" value="Peptidase_S11"/>
    <property type="match status" value="1"/>
</dbReference>
<evidence type="ECO:0000256" key="13">
    <source>
        <dbReference type="PIRSR" id="PIRSR618044-2"/>
    </source>
</evidence>
<dbReference type="EC" id="3.4.16.4" evidence="3"/>
<dbReference type="PhylomeDB" id="Q82UJ9"/>
<dbReference type="GO" id="GO:0006508">
    <property type="term" value="P:proteolysis"/>
    <property type="evidence" value="ECO:0007669"/>
    <property type="project" value="UniProtKB-KW"/>
</dbReference>
<dbReference type="PANTHER" id="PTHR21581:SF6">
    <property type="entry name" value="TRAFFICKING PROTEIN PARTICLE COMPLEX SUBUNIT 12"/>
    <property type="match status" value="1"/>
</dbReference>
<dbReference type="InterPro" id="IPR037167">
    <property type="entry name" value="Peptidase_S11_C_sf"/>
</dbReference>
<evidence type="ECO:0000256" key="14">
    <source>
        <dbReference type="RuleBase" id="RU004016"/>
    </source>
</evidence>
<evidence type="ECO:0000256" key="5">
    <source>
        <dbReference type="ARBA" id="ARBA00022670"/>
    </source>
</evidence>
<keyword evidence="5" id="KW-0645">Protease</keyword>
<name>Q82UJ9_NITEU</name>
<reference evidence="16 17" key="1">
    <citation type="journal article" date="2003" name="J. Bacteriol.">
        <title>Complete genome sequence of the ammonia-oxidizing bacterium and obligate chemolithoautotroph Nitrosomonas europaea.</title>
        <authorList>
            <person name="Chain P."/>
            <person name="Lamerdin J."/>
            <person name="Larimer F."/>
            <person name="Regala W."/>
            <person name="Land M."/>
            <person name="Hauser L."/>
            <person name="Hooper A."/>
            <person name="Klotz M."/>
            <person name="Norton J."/>
            <person name="Sayavedra-Soto L."/>
            <person name="Arciero D."/>
            <person name="Hommes N."/>
            <person name="Whittaker M."/>
            <person name="Arp D."/>
        </authorList>
    </citation>
    <scope>NUCLEOTIDE SEQUENCE [LARGE SCALE GENOMIC DNA]</scope>
    <source>
        <strain evidence="17">ATCC 19718 / CIP 103999 / KCTC 2705 / NBRC 14298</strain>
    </source>
</reference>
<dbReference type="GO" id="GO:0009002">
    <property type="term" value="F:serine-type D-Ala-D-Ala carboxypeptidase activity"/>
    <property type="evidence" value="ECO:0007669"/>
    <property type="project" value="UniProtKB-EC"/>
</dbReference>
<keyword evidence="8" id="KW-0133">Cell shape</keyword>
<dbReference type="Proteomes" id="UP000001416">
    <property type="component" value="Chromosome"/>
</dbReference>
<evidence type="ECO:0000256" key="12">
    <source>
        <dbReference type="PIRSR" id="PIRSR618044-1"/>
    </source>
</evidence>
<proteinExistence type="inferred from homology"/>
<protein>
    <recommendedName>
        <fullName evidence="3">serine-type D-Ala-D-Ala carboxypeptidase</fullName>
        <ecNumber evidence="3">3.4.16.4</ecNumber>
    </recommendedName>
</protein>
<dbReference type="GO" id="GO:0071555">
    <property type="term" value="P:cell wall organization"/>
    <property type="evidence" value="ECO:0007669"/>
    <property type="project" value="UniProtKB-KW"/>
</dbReference>
<comment type="similarity">
    <text evidence="2 14">Belongs to the peptidase S11 family.</text>
</comment>
<feature type="active site" description="Proton acceptor" evidence="12">
    <location>
        <position position="70"/>
    </location>
</feature>
<evidence type="ECO:0000256" key="10">
    <source>
        <dbReference type="ARBA" id="ARBA00023316"/>
    </source>
</evidence>
<dbReference type="GO" id="GO:0009252">
    <property type="term" value="P:peptidoglycan biosynthetic process"/>
    <property type="evidence" value="ECO:0007669"/>
    <property type="project" value="UniProtKB-UniPathway"/>
</dbReference>
<keyword evidence="4 16" id="KW-0121">Carboxypeptidase</keyword>